<evidence type="ECO:0000256" key="5">
    <source>
        <dbReference type="ARBA" id="ARBA00022741"/>
    </source>
</evidence>
<dbReference type="GO" id="GO:0009432">
    <property type="term" value="P:SOS response"/>
    <property type="evidence" value="ECO:0007669"/>
    <property type="project" value="UniProtKB-UniRule"/>
</dbReference>
<keyword evidence="14" id="KW-0413">Isomerase</keyword>
<dbReference type="CDD" id="cd17920">
    <property type="entry name" value="DEXHc_RecQ"/>
    <property type="match status" value="1"/>
</dbReference>
<evidence type="ECO:0000256" key="7">
    <source>
        <dbReference type="ARBA" id="ARBA00022801"/>
    </source>
</evidence>
<dbReference type="InterPro" id="IPR018982">
    <property type="entry name" value="RQC_domain"/>
</dbReference>
<dbReference type="PROSITE" id="PS50967">
    <property type="entry name" value="HRDC"/>
    <property type="match status" value="1"/>
</dbReference>
<dbReference type="InterPro" id="IPR029491">
    <property type="entry name" value="Helicase_HTH"/>
</dbReference>
<sequence>MKLEIQQLLKKYYGYDSLREAQEKTIEKILEGKDTLTIMPTGGGKSICYQLSALMLKGVTIVISPLISLMKEQVDTLNELGINSTYINSSVEKNQVISRIMALKNGEYKILYVAPERLENYDFIQVISDIDIAMIAVDEAHCVSQWGHDFRPSYRRISNMIGCLKHRPIISAFTATATEEVKKDIISLLGLATPDVFINGFDRQNLNLKVLKGINKRDFLKEYLAQNKGLCGIIYTSTRKDAEKVYEFLLKENHKVGVYHGGLSDEKRNQFQEDFIYDNVDIMVATNAFGMGIDKSNVRYVIHYNMPKSIEAYYQEVGRGGRDGGESDCILLFNMQDVQTQRFLIDSREIPETIKKNEYKKLQEMLDYCYTSKCQRKYLLEYFGEVVDYDNCEKCFNCTGSSELTNITIDAYKIFSCILRTNERFGKNIIAGVLKGSKNEKILTQGLGTQSTYGIMSEKTIKDITDIINILVADGYINVTESEFPTLKVSNRGILALKNKEEVYIRAKIKTTKIVKEDSELFDILKKLRFEIAKEERVPSYIIFADTCLKEISSYMPQSKEELLQIKGVGERKYEKYGDRFIAVIKEYIEKNNIDVQSLNLADESDEENFKSETEQGKAEEKKKTHLVSMELYNEGNSLENISKIRSISVNTAEQHIILCYEEGYNIDINKLVQLEYKNQILDAIKDVGDEKLKPIKAMLPEEVTYTSIKAVLAEERRMANGNININPKDLTTYTNDDIII</sequence>
<evidence type="ECO:0000313" key="21">
    <source>
        <dbReference type="Proteomes" id="UP000002730"/>
    </source>
</evidence>
<dbReference type="Pfam" id="PF00270">
    <property type="entry name" value="DEAD"/>
    <property type="match status" value="1"/>
</dbReference>
<dbReference type="InterPro" id="IPR004589">
    <property type="entry name" value="DNA_helicase_ATP-dep_RecQ"/>
</dbReference>
<dbReference type="Gene3D" id="1.10.10.10">
    <property type="entry name" value="Winged helix-like DNA-binding domain superfamily/Winged helix DNA-binding domain"/>
    <property type="match status" value="1"/>
</dbReference>
<reference evidence="20 21" key="1">
    <citation type="submission" date="2010-08" db="EMBL/GenBank/DDBJ databases">
        <title>Complete sequence of Clostridium cellulovorans 743B.</title>
        <authorList>
            <consortium name="US DOE Joint Genome Institute"/>
            <person name="Lucas S."/>
            <person name="Copeland A."/>
            <person name="Lapidus A."/>
            <person name="Cheng J.-F."/>
            <person name="Bruce D."/>
            <person name="Goodwin L."/>
            <person name="Pitluck S."/>
            <person name="Chertkov O."/>
            <person name="Detter J.C."/>
            <person name="Han C."/>
            <person name="Tapia R."/>
            <person name="Land M."/>
            <person name="Hauser L."/>
            <person name="Chang Y.-J."/>
            <person name="Jeffries C."/>
            <person name="Kyrpides N."/>
            <person name="Ivanova N."/>
            <person name="Mikhailova N."/>
            <person name="Hemme C.L."/>
            <person name="Woyke T."/>
        </authorList>
    </citation>
    <scope>NUCLEOTIDE SEQUENCE [LARGE SCALE GENOMIC DNA]</scope>
    <source>
        <strain evidence="21">ATCC 35296 / DSM 3052 / OCM 3 / 743B</strain>
    </source>
</reference>
<dbReference type="GO" id="GO:0009378">
    <property type="term" value="F:four-way junction helicase activity"/>
    <property type="evidence" value="ECO:0007669"/>
    <property type="project" value="TreeGrafter"/>
</dbReference>
<keyword evidence="8 20" id="KW-0347">Helicase</keyword>
<dbReference type="STRING" id="573061.Clocel_1561"/>
<dbReference type="GO" id="GO:0003677">
    <property type="term" value="F:DNA binding"/>
    <property type="evidence" value="ECO:0007669"/>
    <property type="project" value="UniProtKB-KW"/>
</dbReference>
<dbReference type="EMBL" id="CP002160">
    <property type="protein sequence ID" value="ADL51309.1"/>
    <property type="molecule type" value="Genomic_DNA"/>
</dbReference>
<dbReference type="FunFam" id="3.40.50.300:FF:000296">
    <property type="entry name" value="ATP-dependent DNA helicase RecQ"/>
    <property type="match status" value="1"/>
</dbReference>
<keyword evidence="13" id="KW-0234">DNA repair</keyword>
<keyword evidence="9" id="KW-0862">Zinc</keyword>
<dbReference type="GO" id="GO:0006310">
    <property type="term" value="P:DNA recombination"/>
    <property type="evidence" value="ECO:0007669"/>
    <property type="project" value="UniProtKB-UniRule"/>
</dbReference>
<dbReference type="InterPro" id="IPR001650">
    <property type="entry name" value="Helicase_C-like"/>
</dbReference>
<dbReference type="InterPro" id="IPR036388">
    <property type="entry name" value="WH-like_DNA-bd_sf"/>
</dbReference>
<accession>D9SWU8</accession>
<dbReference type="SUPFAM" id="SSF47819">
    <property type="entry name" value="HRDC-like"/>
    <property type="match status" value="1"/>
</dbReference>
<dbReference type="RefSeq" id="WP_010077483.1">
    <property type="nucleotide sequence ID" value="NC_014393.1"/>
</dbReference>
<dbReference type="GO" id="GO:0043138">
    <property type="term" value="F:3'-5' DNA helicase activity"/>
    <property type="evidence" value="ECO:0007669"/>
    <property type="project" value="UniProtKB-EC"/>
</dbReference>
<evidence type="ECO:0000256" key="11">
    <source>
        <dbReference type="ARBA" id="ARBA00023125"/>
    </source>
</evidence>
<keyword evidence="6" id="KW-0227">DNA damage</keyword>
<dbReference type="PANTHER" id="PTHR13710:SF105">
    <property type="entry name" value="ATP-DEPENDENT DNA HELICASE Q1"/>
    <property type="match status" value="1"/>
</dbReference>
<dbReference type="NCBIfam" id="TIGR00614">
    <property type="entry name" value="recQ_fam"/>
    <property type="match status" value="1"/>
</dbReference>
<dbReference type="NCBIfam" id="TIGR01389">
    <property type="entry name" value="recQ"/>
    <property type="match status" value="1"/>
</dbReference>
<dbReference type="Pfam" id="PF00570">
    <property type="entry name" value="HRDC"/>
    <property type="match status" value="1"/>
</dbReference>
<evidence type="ECO:0000256" key="13">
    <source>
        <dbReference type="ARBA" id="ARBA00023204"/>
    </source>
</evidence>
<dbReference type="InterPro" id="IPR002121">
    <property type="entry name" value="HRDC_dom"/>
</dbReference>
<feature type="domain" description="HRDC" evidence="17">
    <location>
        <begin position="515"/>
        <end position="595"/>
    </location>
</feature>
<dbReference type="InterPro" id="IPR006293">
    <property type="entry name" value="DNA_helicase_ATP-dep_RecQ_bac"/>
</dbReference>
<evidence type="ECO:0000259" key="19">
    <source>
        <dbReference type="PROSITE" id="PS51194"/>
    </source>
</evidence>
<dbReference type="GO" id="GO:0005524">
    <property type="term" value="F:ATP binding"/>
    <property type="evidence" value="ECO:0007669"/>
    <property type="project" value="UniProtKB-KW"/>
</dbReference>
<feature type="domain" description="Helicase ATP-binding" evidence="18">
    <location>
        <begin position="26"/>
        <end position="195"/>
    </location>
</feature>
<keyword evidence="7" id="KW-0378">Hydrolase</keyword>
<dbReference type="SMART" id="SM00956">
    <property type="entry name" value="RQC"/>
    <property type="match status" value="1"/>
</dbReference>
<dbReference type="SMART" id="SM00490">
    <property type="entry name" value="HELICc"/>
    <property type="match status" value="1"/>
</dbReference>
<keyword evidence="21" id="KW-1185">Reference proteome</keyword>
<dbReference type="PROSITE" id="PS51192">
    <property type="entry name" value="HELICASE_ATP_BIND_1"/>
    <property type="match status" value="1"/>
</dbReference>
<evidence type="ECO:0000313" key="20">
    <source>
        <dbReference type="EMBL" id="ADL51309.1"/>
    </source>
</evidence>
<dbReference type="Gene3D" id="1.10.150.80">
    <property type="entry name" value="HRDC domain"/>
    <property type="match status" value="1"/>
</dbReference>
<comment type="cofactor">
    <cofactor evidence="2">
        <name>Zn(2+)</name>
        <dbReference type="ChEBI" id="CHEBI:29105"/>
    </cofactor>
</comment>
<dbReference type="OrthoDB" id="9763310at2"/>
<keyword evidence="5" id="KW-0547">Nucleotide-binding</keyword>
<keyword evidence="10" id="KW-0067">ATP-binding</keyword>
<evidence type="ECO:0000256" key="16">
    <source>
        <dbReference type="NCBIfam" id="TIGR01389"/>
    </source>
</evidence>
<dbReference type="PROSITE" id="PS51194">
    <property type="entry name" value="HELICASE_CTER"/>
    <property type="match status" value="1"/>
</dbReference>
<dbReference type="InterPro" id="IPR036390">
    <property type="entry name" value="WH_DNA-bd_sf"/>
</dbReference>
<dbReference type="InterPro" id="IPR044876">
    <property type="entry name" value="HRDC_dom_sf"/>
</dbReference>
<dbReference type="InterPro" id="IPR011545">
    <property type="entry name" value="DEAD/DEAH_box_helicase_dom"/>
</dbReference>
<dbReference type="Pfam" id="PF00271">
    <property type="entry name" value="Helicase_C"/>
    <property type="match status" value="1"/>
</dbReference>
<evidence type="ECO:0000256" key="9">
    <source>
        <dbReference type="ARBA" id="ARBA00022833"/>
    </source>
</evidence>
<evidence type="ECO:0000256" key="6">
    <source>
        <dbReference type="ARBA" id="ARBA00022763"/>
    </source>
</evidence>
<dbReference type="GO" id="GO:0006260">
    <property type="term" value="P:DNA replication"/>
    <property type="evidence" value="ECO:0007669"/>
    <property type="project" value="InterPro"/>
</dbReference>
<dbReference type="HOGENOM" id="CLU_001103_13_2_9"/>
<evidence type="ECO:0000256" key="12">
    <source>
        <dbReference type="ARBA" id="ARBA00023172"/>
    </source>
</evidence>
<comment type="cofactor">
    <cofactor evidence="1">
        <name>Mg(2+)</name>
        <dbReference type="ChEBI" id="CHEBI:18420"/>
    </cofactor>
</comment>
<evidence type="ECO:0000256" key="10">
    <source>
        <dbReference type="ARBA" id="ARBA00022840"/>
    </source>
</evidence>
<dbReference type="EC" id="5.6.2.4" evidence="16"/>
<evidence type="ECO:0000256" key="15">
    <source>
        <dbReference type="ARBA" id="ARBA00034617"/>
    </source>
</evidence>
<dbReference type="InterPro" id="IPR010997">
    <property type="entry name" value="HRDC-like_sf"/>
</dbReference>
<dbReference type="GO" id="GO:0046872">
    <property type="term" value="F:metal ion binding"/>
    <property type="evidence" value="ECO:0007669"/>
    <property type="project" value="UniProtKB-KW"/>
</dbReference>
<dbReference type="GO" id="GO:0005737">
    <property type="term" value="C:cytoplasm"/>
    <property type="evidence" value="ECO:0007669"/>
    <property type="project" value="TreeGrafter"/>
</dbReference>
<name>D9SWU8_CLOC7</name>
<gene>
    <name evidence="20" type="ordered locus">Clocel_1561</name>
</gene>
<dbReference type="InterPro" id="IPR032284">
    <property type="entry name" value="RecQ_Zn-bd"/>
</dbReference>
<dbReference type="GO" id="GO:0016787">
    <property type="term" value="F:hydrolase activity"/>
    <property type="evidence" value="ECO:0007669"/>
    <property type="project" value="UniProtKB-KW"/>
</dbReference>
<comment type="similarity">
    <text evidence="3">Belongs to the helicase family. RecQ subfamily.</text>
</comment>
<evidence type="ECO:0000256" key="2">
    <source>
        <dbReference type="ARBA" id="ARBA00001947"/>
    </source>
</evidence>
<dbReference type="Gene3D" id="3.40.50.300">
    <property type="entry name" value="P-loop containing nucleotide triphosphate hydrolases"/>
    <property type="match status" value="2"/>
</dbReference>
<proteinExistence type="inferred from homology"/>
<comment type="catalytic activity">
    <reaction evidence="15">
        <text>Couples ATP hydrolysis with the unwinding of duplex DNA by translocating in the 3'-5' direction.</text>
        <dbReference type="EC" id="5.6.2.4"/>
    </reaction>
</comment>
<evidence type="ECO:0000256" key="4">
    <source>
        <dbReference type="ARBA" id="ARBA00022723"/>
    </source>
</evidence>
<dbReference type="SMART" id="SM00341">
    <property type="entry name" value="HRDC"/>
    <property type="match status" value="1"/>
</dbReference>
<evidence type="ECO:0000256" key="1">
    <source>
        <dbReference type="ARBA" id="ARBA00001946"/>
    </source>
</evidence>
<dbReference type="Proteomes" id="UP000002730">
    <property type="component" value="Chromosome"/>
</dbReference>
<dbReference type="Pfam" id="PF16124">
    <property type="entry name" value="RecQ_Zn_bind"/>
    <property type="match status" value="1"/>
</dbReference>
<keyword evidence="4" id="KW-0479">Metal-binding</keyword>
<keyword evidence="11" id="KW-0238">DNA-binding</keyword>
<dbReference type="InterPro" id="IPR027417">
    <property type="entry name" value="P-loop_NTPase"/>
</dbReference>
<evidence type="ECO:0000256" key="14">
    <source>
        <dbReference type="ARBA" id="ARBA00023235"/>
    </source>
</evidence>
<feature type="domain" description="Helicase C-terminal" evidence="19">
    <location>
        <begin position="215"/>
        <end position="366"/>
    </location>
</feature>
<protein>
    <recommendedName>
        <fullName evidence="16">DNA helicase RecQ</fullName>
        <ecNumber evidence="16">5.6.2.4</ecNumber>
    </recommendedName>
</protein>
<dbReference type="PANTHER" id="PTHR13710">
    <property type="entry name" value="DNA HELICASE RECQ FAMILY MEMBER"/>
    <property type="match status" value="1"/>
</dbReference>
<dbReference type="Pfam" id="PF09382">
    <property type="entry name" value="RQC"/>
    <property type="match status" value="1"/>
</dbReference>
<dbReference type="InterPro" id="IPR014001">
    <property type="entry name" value="Helicase_ATP-bd"/>
</dbReference>
<dbReference type="SUPFAM" id="SSF52540">
    <property type="entry name" value="P-loop containing nucleoside triphosphate hydrolases"/>
    <property type="match status" value="1"/>
</dbReference>
<organism evidence="20 21">
    <name type="scientific">Clostridium cellulovorans (strain ATCC 35296 / DSM 3052 / OCM 3 / 743B)</name>
    <dbReference type="NCBI Taxonomy" id="573061"/>
    <lineage>
        <taxon>Bacteria</taxon>
        <taxon>Bacillati</taxon>
        <taxon>Bacillota</taxon>
        <taxon>Clostridia</taxon>
        <taxon>Eubacteriales</taxon>
        <taxon>Clostridiaceae</taxon>
        <taxon>Clostridium</taxon>
    </lineage>
</organism>
<dbReference type="AlphaFoldDB" id="D9SWU8"/>
<dbReference type="eggNOG" id="COG0514">
    <property type="taxonomic scope" value="Bacteria"/>
</dbReference>
<evidence type="ECO:0000259" key="18">
    <source>
        <dbReference type="PROSITE" id="PS51192"/>
    </source>
</evidence>
<dbReference type="SUPFAM" id="SSF46785">
    <property type="entry name" value="Winged helix' DNA-binding domain"/>
    <property type="match status" value="1"/>
</dbReference>
<keyword evidence="12" id="KW-0233">DNA recombination</keyword>
<dbReference type="GO" id="GO:0043590">
    <property type="term" value="C:bacterial nucleoid"/>
    <property type="evidence" value="ECO:0007669"/>
    <property type="project" value="TreeGrafter"/>
</dbReference>
<evidence type="ECO:0000256" key="8">
    <source>
        <dbReference type="ARBA" id="ARBA00022806"/>
    </source>
</evidence>
<evidence type="ECO:0000256" key="3">
    <source>
        <dbReference type="ARBA" id="ARBA00005446"/>
    </source>
</evidence>
<dbReference type="KEGG" id="ccb:Clocel_1561"/>
<dbReference type="Pfam" id="PF14493">
    <property type="entry name" value="HTH_40"/>
    <property type="match status" value="1"/>
</dbReference>
<evidence type="ECO:0000259" key="17">
    <source>
        <dbReference type="PROSITE" id="PS50967"/>
    </source>
</evidence>
<dbReference type="GO" id="GO:0030894">
    <property type="term" value="C:replisome"/>
    <property type="evidence" value="ECO:0007669"/>
    <property type="project" value="TreeGrafter"/>
</dbReference>
<dbReference type="FunFam" id="1.10.150.80:FF:000002">
    <property type="entry name" value="ATP-dependent DNA helicase RecQ"/>
    <property type="match status" value="1"/>
</dbReference>
<dbReference type="GO" id="GO:0006281">
    <property type="term" value="P:DNA repair"/>
    <property type="evidence" value="ECO:0007669"/>
    <property type="project" value="UniProtKB-KW"/>
</dbReference>
<dbReference type="SMART" id="SM00487">
    <property type="entry name" value="DEXDc"/>
    <property type="match status" value="1"/>
</dbReference>